<feature type="compositionally biased region" description="Polar residues" evidence="9">
    <location>
        <begin position="1290"/>
        <end position="1304"/>
    </location>
</feature>
<feature type="compositionally biased region" description="Polar residues" evidence="9">
    <location>
        <begin position="1965"/>
        <end position="1988"/>
    </location>
</feature>
<feature type="region of interest" description="Disordered" evidence="9">
    <location>
        <begin position="2319"/>
        <end position="2346"/>
    </location>
</feature>
<feature type="compositionally biased region" description="Basic residues" evidence="9">
    <location>
        <begin position="1450"/>
        <end position="1459"/>
    </location>
</feature>
<feature type="region of interest" description="Disordered" evidence="9">
    <location>
        <begin position="1188"/>
        <end position="1220"/>
    </location>
</feature>
<dbReference type="OrthoDB" id="10063208at2759"/>
<feature type="region of interest" description="Disordered" evidence="9">
    <location>
        <begin position="903"/>
        <end position="922"/>
    </location>
</feature>
<feature type="region of interest" description="Disordered" evidence="9">
    <location>
        <begin position="2470"/>
        <end position="2786"/>
    </location>
</feature>
<dbReference type="InterPro" id="IPR033774">
    <property type="entry name" value="YAF2_RYBP"/>
</dbReference>
<dbReference type="RefSeq" id="XP_038049344.1">
    <property type="nucleotide sequence ID" value="XM_038193416.1"/>
</dbReference>
<feature type="compositionally biased region" description="Polar residues" evidence="9">
    <location>
        <begin position="2620"/>
        <end position="2642"/>
    </location>
</feature>
<feature type="compositionally biased region" description="Basic residues" evidence="9">
    <location>
        <begin position="1305"/>
        <end position="1319"/>
    </location>
</feature>
<dbReference type="GeneID" id="119722980"/>
<sequence length="3098" mass="338926">MGRRSLLANGSKKTRIEQSHLVHKNGRIKKPRELDVSQSVVMKPTSVYCRSPDDGGGTCKSTSAVSEGRRTFMHLRPHKTYTPLIGLSRRRLKTGMNHAKASAADTHLSGRDSLSLQKVHPPASHAQGRSSGAQEKSALKRVRQSETLLEMSRTTAASSNSRKNHCKGKRSQHVKQATLTCHRAWQPPSYSRLLQTMGNHRLSVTLQPLPSRSDKQHVLEASNGKASRSADTDTEADGMKTKCQLIKVEPNISSNCAQWQIDKRRLAKDMLPKNSLSRQDSQLKSKEESERTHKTAMLLRSNKKYVSVFQRKPRRSAPACVALSSTASGDQSSNCQLSFKDLQSSPSVERQTPEKHENVNEASAASLTSPEQCTTIQSPKCVHSNITPTFAMESKCNVEPTTQEVEQSSNRRVLNSGEETGSLAVLQNERGSSQGSQRIQQTDSGSLQSENKQSVMSAGELQNTLENGQVDNEKSSVLPKSRVDHKRHSTHQKLDIGDISTHGEPEISKLGGSNFALRSLLTLRPYSSYRLMAGKRLLCGTERRHWLLTQPGCRSLYHSHDYAPKVLMRLQPFTRYRRVVSKPQLHETKSRHWFLVQGVSAHSRQTMETIPDNLCEAQELSESLKSGTCSNLSNPNLPTEKTPAEDLKAVESNEFEVDESPQSIKESGSEKTLEETSATQPTKAGELDGSLSQETKLTTKHCTQKRSRQKRRKSAKNNCHAAIKSFKGVKKEQSNTDHTSASKPCRSEQIIETEENVSGQSCMAQNIASGQSCESPTCMFSTSLIDVPEIALSHNTGQRDEDADSHQAVSPAQDIVLTSTDASIQIKTQSVPDYSPKIVMMMRPYPAYQKVAGKSMLPCKFTGHWFLTEVQGSDFKREKVDDMVRNAEQKSDSLLAIKAVESNEFEVDESPQNTNPNAPAEKTPEEVLLPVELSNPSEILLPQHIQAVESNEFEVNESPLNIKQSGSEKTLDETSAPQPTKAGELDGSLSQETELTTKPCTQKGSRQKRRKSAKNNHHTVIKSFKGVKKEQSITDHTSTSPKPCRSEEIIEAEENVSGQSSMAQNIVIGQSCESPTSMLSKSPIDVQEHSLSENSHQKDKDADFLQAVSPAQDIAPSSTDASIQIKTQSVSDYSPKILMMMRPYPAYQKVAGNSMLPCKFTGHWFLTEVQGSDFKHEKVDDVVRNAEQKSDSHLEITAVESNEFEVDESPQSTNPNGSVEKTPVEVLLPAELSNPSEMFLQPQHIKEVESNELEVDKSPQNTKQSGSEKALEETSAPQLTKAGELDGSLTPETKLTTKQCTQKGSRQKHRKSAKNKYHVASKSLNGVKKEQSIMDHTSKSPKSCRSEETVEAEKIVSGQSCMAQNIVSGQSCENPMLSKSVTHDLSQNTRQRVKDADSLHLGKTVQTRSLTQKLERPKRRLKPTEKSLLHQLAKAVKTCRHSAKPTLKLKTVRKPTKKSPKPEFGKKSSNSKSKQRAVFATKILVPSRQSSGPDLRADATCTEREPDSTHPSLLQETSDESVSVIQSQVGLSQGLGDCLKVDKVTGDKKATLAKQNRLHKVCLDIQVRGLSQLHHLISIANQISTMPSAIPDSDTTSGNDNLTTEEQCTDSEVVLDSKPQVVDTMQVDDTNESTCVTDVAVSSPCLSTMPLAISDSNKTPGNDNQTTEEQYTDSEAVLDSKPQALDTMQVDDTNESTCTTDITVSSPCLSTIQSAISDSDTTLGNDIQTTEEQYTDSDAVLDSKQQAVDSMQLDDTNESTCAADVTVSSPCSSTIPSAISDSDTTLGSDNLTTEDQCTDSDSEAVLNSKPQAVDSMQPDDTNESTCATDVTVSSPCLSTMPSAISDSDTTLGNDNQTTEEQYSDSEAVLDSKQQAVDTMQLDDTKESTCVTDVTVSSPCLSTIPSAISDSDTTSGSDNLTTEDQCTDSDSEAVLNSKPQAVDSMQPDDTNESTCATDVTVSSPCLSTMPSAISDSDTTLGNDNQTTEEQYTDSDSEAVLDSKQQAVDTMQLDDTKQSTCATDVTVSLPCLSTMPSAISDSDTTSGNDNLTTEKQCTDSDSEAVLYSKPQAIDEMQLDDTKQSTCATDVTVSSPCLSHMESESISVEDMISTTDGMQSHTEKDHNSMPEQEEHQDESSRDFLTEDAANITTEKNKCFADSPIPIFSGKEEEKNKPGTEVLNLTKGRQAKPRRRTTMRLRKKDKHFLFSRLGFKKTKRRAFHVVHNNKHGRGRKPLTVRAGETNICEQGKGLNEHGTEISQGILGDPGSSALPSCTHRLRKRRANVFRLTHVMFAAASQKPSPSANPKTKPTIGRPRKLTHVMSAAASQKPSPSVDPNTQSSRGRPRKPTNVMFAAASQKHSSIADPNTKPTIGRPRKLTDVMFAAASQKHSSIADPNTKPTIGRPRKQTHVMSAAASQKPSPSVDPNTQSSRGRPRKPTNVMFAAASQKHSIADPNTKPTVGRPRKLTDVMSAAASPKRSPNAGPNTKSSRGRPQKPTHVMFASASQKHSSIVKPNTKPTIGRPRKLTHVMPSAALQKPSPRADPNTKSSRGRQRKPTHVMFAAASQKHSSISDPNTKPTTCIGRPRERTDVMFAAASQKHSSIADPNTKPTIGRPRKQTHVMSATASQKPSPSVDPNTQSSRGRPRKPANVMSAAASQKRSPSADPNTKSTIGRPRKLTYVMSAAASRKPLPSADPDTKSSRGRPWKPTHVMFAAASQKHSSIANPNTKPTRGRPRKPTDVMFAAASQKASPSADPNTKPTRSRPRKRKLSPHENSSPTNNILPSLHTCRRGKEFCTTELPSNVQLDLQHHRQQNSRSIKLQDKLDDANSNALSKPRGRKRKKRVFPKRKGDLQSPGTNLSRDAPPACMPASSPDHLPPAKRIKQLIPGYVSPDKEEFTLEEFCSLKTLEEAVEMAARETSNDELPHLSPVSKRKMKSSDSKLHRVSSSSNKKSRAKRSSRSPEGSYWDCSVCTYRNKAEAFKCAMCDVRKGTSTRKPRLNAQLVAQQQAQQNLSPLVHVKTVKPAPRSSPVQRKTGSPKKPRPRLKNIDRSSAISTEVVVNNVPVIITEYKEKSHTRTTVDSDEASADRTNGNVNGL</sequence>
<keyword evidence="4" id="KW-0862">Zinc</keyword>
<evidence type="ECO:0000313" key="11">
    <source>
        <dbReference type="EnsemblMetazoa" id="XP_038049344.1"/>
    </source>
</evidence>
<feature type="compositionally biased region" description="Basic and acidic residues" evidence="9">
    <location>
        <begin position="2916"/>
        <end position="2926"/>
    </location>
</feature>
<dbReference type="InterPro" id="IPR001876">
    <property type="entry name" value="Znf_RanBP2"/>
</dbReference>
<dbReference type="GO" id="GO:0008270">
    <property type="term" value="F:zinc ion binding"/>
    <property type="evidence" value="ECO:0007669"/>
    <property type="project" value="UniProtKB-KW"/>
</dbReference>
<feature type="compositionally biased region" description="Polar residues" evidence="9">
    <location>
        <begin position="3089"/>
        <end position="3098"/>
    </location>
</feature>
<feature type="region of interest" description="Disordered" evidence="9">
    <location>
        <begin position="1074"/>
        <end position="1099"/>
    </location>
</feature>
<feature type="region of interest" description="Disordered" evidence="9">
    <location>
        <begin position="1251"/>
        <end position="1347"/>
    </location>
</feature>
<dbReference type="SMART" id="SM00547">
    <property type="entry name" value="ZnF_RBZ"/>
    <property type="match status" value="1"/>
</dbReference>
<feature type="compositionally biased region" description="Polar residues" evidence="9">
    <location>
        <begin position="2034"/>
        <end position="2053"/>
    </location>
</feature>
<dbReference type="EnsemblMetazoa" id="XM_038193416.1">
    <property type="protein sequence ID" value="XP_038049344.1"/>
    <property type="gene ID" value="LOC119722980"/>
</dbReference>
<organism evidence="11 12">
    <name type="scientific">Patiria miniata</name>
    <name type="common">Bat star</name>
    <name type="synonym">Asterina miniata</name>
    <dbReference type="NCBI Taxonomy" id="46514"/>
    <lineage>
        <taxon>Eukaryota</taxon>
        <taxon>Metazoa</taxon>
        <taxon>Echinodermata</taxon>
        <taxon>Eleutherozoa</taxon>
        <taxon>Asterozoa</taxon>
        <taxon>Asteroidea</taxon>
        <taxon>Valvatacea</taxon>
        <taxon>Valvatida</taxon>
        <taxon>Asterinidae</taxon>
        <taxon>Patiria</taxon>
    </lineage>
</organism>
<feature type="region of interest" description="Disordered" evidence="9">
    <location>
        <begin position="427"/>
        <end position="490"/>
    </location>
</feature>
<feature type="compositionally biased region" description="Polar residues" evidence="9">
    <location>
        <begin position="2414"/>
        <end position="2431"/>
    </location>
</feature>
<feature type="compositionally biased region" description="Polar residues" evidence="9">
    <location>
        <begin position="2773"/>
        <end position="2783"/>
    </location>
</feature>
<evidence type="ECO:0000256" key="2">
    <source>
        <dbReference type="ARBA" id="ARBA00022723"/>
    </source>
</evidence>
<feature type="compositionally biased region" description="Basic residues" evidence="9">
    <location>
        <begin position="2836"/>
        <end position="2848"/>
    </location>
</feature>
<evidence type="ECO:0000256" key="5">
    <source>
        <dbReference type="ARBA" id="ARBA00023015"/>
    </source>
</evidence>
<dbReference type="Pfam" id="PF00641">
    <property type="entry name" value="Zn_ribbon_RanBP"/>
    <property type="match status" value="1"/>
</dbReference>
<feature type="region of interest" description="Disordered" evidence="9">
    <location>
        <begin position="1777"/>
        <end position="1804"/>
    </location>
</feature>
<keyword evidence="12" id="KW-1185">Reference proteome</keyword>
<keyword evidence="3 8" id="KW-0863">Zinc-finger</keyword>
<dbReference type="SUPFAM" id="SSF90209">
    <property type="entry name" value="Ran binding protein zinc finger-like"/>
    <property type="match status" value="1"/>
</dbReference>
<accession>A0A913ZCU9</accession>
<dbReference type="InterPro" id="IPR039958">
    <property type="entry name" value="RYBP/YAF2"/>
</dbReference>
<feature type="region of interest" description="Disordered" evidence="9">
    <location>
        <begin position="653"/>
        <end position="746"/>
    </location>
</feature>
<comment type="subcellular location">
    <subcellularLocation>
        <location evidence="1">Nucleus</location>
    </subcellularLocation>
</comment>
<feature type="compositionally biased region" description="Polar residues" evidence="9">
    <location>
        <begin position="2387"/>
        <end position="2399"/>
    </location>
</feature>
<dbReference type="PANTHER" id="PTHR12920:SF4">
    <property type="entry name" value="GEO03726P1"/>
    <property type="match status" value="1"/>
</dbReference>
<feature type="compositionally biased region" description="Polar residues" evidence="9">
    <location>
        <begin position="2718"/>
        <end position="2730"/>
    </location>
</feature>
<reference evidence="11" key="1">
    <citation type="submission" date="2022-11" db="UniProtKB">
        <authorList>
            <consortium name="EnsemblMetazoa"/>
        </authorList>
    </citation>
    <scope>IDENTIFICATION</scope>
</reference>
<evidence type="ECO:0000313" key="12">
    <source>
        <dbReference type="Proteomes" id="UP000887568"/>
    </source>
</evidence>
<name>A0A913ZCU9_PATMI</name>
<feature type="region of interest" description="Disordered" evidence="9">
    <location>
        <begin position="1382"/>
        <end position="1520"/>
    </location>
</feature>
<feature type="region of interest" description="Disordered" evidence="9">
    <location>
        <begin position="2034"/>
        <end position="2060"/>
    </location>
</feature>
<dbReference type="GO" id="GO:0003677">
    <property type="term" value="F:DNA binding"/>
    <property type="evidence" value="ECO:0007669"/>
    <property type="project" value="TreeGrafter"/>
</dbReference>
<feature type="compositionally biased region" description="Polar residues" evidence="9">
    <location>
        <begin position="2324"/>
        <end position="2341"/>
    </location>
</feature>
<feature type="compositionally biased region" description="Basic residues" evidence="9">
    <location>
        <begin position="3037"/>
        <end position="3046"/>
    </location>
</feature>
<feature type="compositionally biased region" description="Polar residues" evidence="9">
    <location>
        <begin position="1838"/>
        <end position="1860"/>
    </location>
</feature>
<feature type="region of interest" description="Disordered" evidence="9">
    <location>
        <begin position="1838"/>
        <end position="1865"/>
    </location>
</feature>
<dbReference type="OMA" id="DTNESTC"/>
<dbReference type="PANTHER" id="PTHR12920">
    <property type="entry name" value="RYBP AND YAF2-RELATED"/>
    <property type="match status" value="1"/>
</dbReference>
<feature type="region of interest" description="Disordered" evidence="9">
    <location>
        <begin position="270"/>
        <end position="297"/>
    </location>
</feature>
<dbReference type="InterPro" id="IPR036443">
    <property type="entry name" value="Znf_RanBP2_sf"/>
</dbReference>
<feature type="region of interest" description="Disordered" evidence="9">
    <location>
        <begin position="2386"/>
        <end position="2437"/>
    </location>
</feature>
<feature type="compositionally biased region" description="Polar residues" evidence="9">
    <location>
        <begin position="1900"/>
        <end position="1923"/>
    </location>
</feature>
<feature type="compositionally biased region" description="Polar residues" evidence="9">
    <location>
        <begin position="1258"/>
        <end position="1267"/>
    </location>
</feature>
<protein>
    <recommendedName>
        <fullName evidence="10">RanBP2-type domain-containing protein</fullName>
    </recommendedName>
</protein>
<feature type="compositionally biased region" description="Polar residues" evidence="9">
    <location>
        <begin position="1509"/>
        <end position="1520"/>
    </location>
</feature>
<keyword evidence="7" id="KW-0539">Nucleus</keyword>
<feature type="compositionally biased region" description="Basic and acidic residues" evidence="9">
    <location>
        <begin position="1327"/>
        <end position="1347"/>
    </location>
</feature>
<feature type="compositionally biased region" description="Polar residues" evidence="9">
    <location>
        <begin position="360"/>
        <end position="372"/>
    </location>
</feature>
<feature type="region of interest" description="Disordered" evidence="9">
    <location>
        <begin position="1965"/>
        <end position="1997"/>
    </location>
</feature>
<feature type="compositionally biased region" description="Polar residues" evidence="9">
    <location>
        <begin position="2655"/>
        <end position="2671"/>
    </location>
</feature>
<feature type="region of interest" description="Disordered" evidence="9">
    <location>
        <begin position="210"/>
        <end position="236"/>
    </location>
</feature>
<feature type="region of interest" description="Disordered" evidence="9">
    <location>
        <begin position="955"/>
        <end position="1044"/>
    </location>
</feature>
<feature type="region of interest" description="Disordered" evidence="9">
    <location>
        <begin position="1900"/>
        <end position="1931"/>
    </location>
</feature>
<dbReference type="GO" id="GO:0003712">
    <property type="term" value="F:transcription coregulator activity"/>
    <property type="evidence" value="ECO:0007669"/>
    <property type="project" value="TreeGrafter"/>
</dbReference>
<evidence type="ECO:0000256" key="6">
    <source>
        <dbReference type="ARBA" id="ARBA00023163"/>
    </source>
</evidence>
<feature type="compositionally biased region" description="Polar residues" evidence="9">
    <location>
        <begin position="442"/>
        <end position="470"/>
    </location>
</feature>
<evidence type="ECO:0000256" key="1">
    <source>
        <dbReference type="ARBA" id="ARBA00004123"/>
    </source>
</evidence>
<evidence type="ECO:0000259" key="10">
    <source>
        <dbReference type="PROSITE" id="PS50199"/>
    </source>
</evidence>
<feature type="compositionally biased region" description="Low complexity" evidence="9">
    <location>
        <begin position="430"/>
        <end position="441"/>
    </location>
</feature>
<feature type="region of interest" description="Disordered" evidence="9">
    <location>
        <begin position="3074"/>
        <end position="3098"/>
    </location>
</feature>
<dbReference type="GO" id="GO:0005634">
    <property type="term" value="C:nucleus"/>
    <property type="evidence" value="ECO:0007669"/>
    <property type="project" value="UniProtKB-SubCell"/>
</dbReference>
<dbReference type="PROSITE" id="PS01358">
    <property type="entry name" value="ZF_RANBP2_1"/>
    <property type="match status" value="1"/>
</dbReference>
<evidence type="ECO:0000256" key="9">
    <source>
        <dbReference type="SAM" id="MobiDB-lite"/>
    </source>
</evidence>
<feature type="compositionally biased region" description="Basic residues" evidence="9">
    <location>
        <begin position="698"/>
        <end position="715"/>
    </location>
</feature>
<feature type="compositionally biased region" description="Polar residues" evidence="9">
    <location>
        <begin position="1777"/>
        <end position="1795"/>
    </location>
</feature>
<feature type="region of interest" description="Disordered" evidence="9">
    <location>
        <begin position="342"/>
        <end position="372"/>
    </location>
</feature>
<evidence type="ECO:0000256" key="8">
    <source>
        <dbReference type="PROSITE-ProRule" id="PRU00322"/>
    </source>
</evidence>
<feature type="region of interest" description="Disordered" evidence="9">
    <location>
        <begin position="1651"/>
        <end position="1675"/>
    </location>
</feature>
<dbReference type="Pfam" id="PF17219">
    <property type="entry name" value="YAF2_RYBP"/>
    <property type="match status" value="1"/>
</dbReference>
<dbReference type="Gene3D" id="4.10.1060.10">
    <property type="entry name" value="Zinc finger, RanBP2-type"/>
    <property type="match status" value="1"/>
</dbReference>
<feature type="compositionally biased region" description="Basic residues" evidence="9">
    <location>
        <begin position="1005"/>
        <end position="1020"/>
    </location>
</feature>
<feature type="compositionally biased region" description="Basic residues" evidence="9">
    <location>
        <begin position="162"/>
        <end position="173"/>
    </location>
</feature>
<feature type="region of interest" description="Disordered" evidence="9">
    <location>
        <begin position="2807"/>
        <end position="2879"/>
    </location>
</feature>
<feature type="compositionally biased region" description="Basic and acidic residues" evidence="9">
    <location>
        <begin position="1086"/>
        <end position="1099"/>
    </location>
</feature>
<feature type="compositionally biased region" description="Basic and acidic residues" evidence="9">
    <location>
        <begin position="281"/>
        <end position="293"/>
    </location>
</feature>
<keyword evidence="2" id="KW-0479">Metal-binding</keyword>
<keyword evidence="5" id="KW-0805">Transcription regulation</keyword>
<feature type="compositionally biased region" description="Polar residues" evidence="9">
    <location>
        <begin position="2598"/>
        <end position="2610"/>
    </location>
</feature>
<evidence type="ECO:0000256" key="3">
    <source>
        <dbReference type="ARBA" id="ARBA00022771"/>
    </source>
</evidence>
<proteinExistence type="predicted"/>
<feature type="compositionally biased region" description="Polar residues" evidence="9">
    <location>
        <begin position="1654"/>
        <end position="1669"/>
    </location>
</feature>
<feature type="compositionally biased region" description="Polar residues" evidence="9">
    <location>
        <begin position="152"/>
        <end position="161"/>
    </location>
</feature>
<dbReference type="PROSITE" id="PS50199">
    <property type="entry name" value="ZF_RANBP2_2"/>
    <property type="match status" value="1"/>
</dbReference>
<feature type="region of interest" description="Disordered" evidence="9">
    <location>
        <begin position="2114"/>
        <end position="2138"/>
    </location>
</feature>
<feature type="region of interest" description="Disordered" evidence="9">
    <location>
        <begin position="3023"/>
        <end position="3051"/>
    </location>
</feature>
<feature type="compositionally biased region" description="Basic residues" evidence="9">
    <location>
        <begin position="2761"/>
        <end position="2770"/>
    </location>
</feature>
<dbReference type="GO" id="GO:0045893">
    <property type="term" value="P:positive regulation of DNA-templated transcription"/>
    <property type="evidence" value="ECO:0007669"/>
    <property type="project" value="InterPro"/>
</dbReference>
<feature type="region of interest" description="Disordered" evidence="9">
    <location>
        <begin position="2915"/>
        <end position="2966"/>
    </location>
</feature>
<feature type="region of interest" description="Disordered" evidence="9">
    <location>
        <begin position="2445"/>
        <end position="2464"/>
    </location>
</feature>
<feature type="compositionally biased region" description="Basic and acidic residues" evidence="9">
    <location>
        <begin position="1495"/>
        <end position="1508"/>
    </location>
</feature>
<dbReference type="Proteomes" id="UP000887568">
    <property type="component" value="Unplaced"/>
</dbReference>
<feature type="compositionally biased region" description="Polar residues" evidence="9">
    <location>
        <begin position="958"/>
        <end position="978"/>
    </location>
</feature>
<feature type="compositionally biased region" description="Polar residues" evidence="9">
    <location>
        <begin position="988"/>
        <end position="1004"/>
    </location>
</feature>
<feature type="compositionally biased region" description="Polar residues" evidence="9">
    <location>
        <begin position="2503"/>
        <end position="2518"/>
    </location>
</feature>
<feature type="region of interest" description="Disordered" evidence="9">
    <location>
        <begin position="117"/>
        <end position="174"/>
    </location>
</feature>
<feature type="compositionally biased region" description="Polar residues" evidence="9">
    <location>
        <begin position="2566"/>
        <end position="2579"/>
    </location>
</feature>
<keyword evidence="6" id="KW-0804">Transcription</keyword>
<feature type="compositionally biased region" description="Polar residues" evidence="9">
    <location>
        <begin position="1209"/>
        <end position="1219"/>
    </location>
</feature>
<evidence type="ECO:0000256" key="4">
    <source>
        <dbReference type="ARBA" id="ARBA00022833"/>
    </source>
</evidence>
<evidence type="ECO:0000256" key="7">
    <source>
        <dbReference type="ARBA" id="ARBA00023242"/>
    </source>
</evidence>
<feature type="domain" description="RanBP2-type" evidence="10">
    <location>
        <begin position="2963"/>
        <end position="2993"/>
    </location>
</feature>